<dbReference type="Gene3D" id="3.90.25.10">
    <property type="entry name" value="UDP-galactose 4-epimerase, domain 1"/>
    <property type="match status" value="1"/>
</dbReference>
<feature type="domain" description="NAD-dependent epimerase/dehydratase" evidence="2">
    <location>
        <begin position="6"/>
        <end position="239"/>
    </location>
</feature>
<dbReference type="EMBL" id="JBHTJM010000010">
    <property type="protein sequence ID" value="MFD0964988.1"/>
    <property type="molecule type" value="Genomic_DNA"/>
</dbReference>
<proteinExistence type="inferred from homology"/>
<comment type="similarity">
    <text evidence="1">Belongs to the NAD(P)-dependent epimerase/dehydratase family.</text>
</comment>
<dbReference type="SUPFAM" id="SSF51735">
    <property type="entry name" value="NAD(P)-binding Rossmann-fold domains"/>
    <property type="match status" value="1"/>
</dbReference>
<dbReference type="InterPro" id="IPR036291">
    <property type="entry name" value="NAD(P)-bd_dom_sf"/>
</dbReference>
<dbReference type="InterPro" id="IPR001509">
    <property type="entry name" value="Epimerase_deHydtase"/>
</dbReference>
<name>A0ABW3I5E6_9FLAO</name>
<dbReference type="PANTHER" id="PTHR43000">
    <property type="entry name" value="DTDP-D-GLUCOSE 4,6-DEHYDRATASE-RELATED"/>
    <property type="match status" value="1"/>
</dbReference>
<protein>
    <submittedName>
        <fullName evidence="3">NAD-dependent epimerase/dehydratase family protein</fullName>
    </submittedName>
</protein>
<evidence type="ECO:0000259" key="2">
    <source>
        <dbReference type="Pfam" id="PF01370"/>
    </source>
</evidence>
<comment type="caution">
    <text evidence="3">The sequence shown here is derived from an EMBL/GenBank/DDBJ whole genome shotgun (WGS) entry which is preliminary data.</text>
</comment>
<keyword evidence="4" id="KW-1185">Reference proteome</keyword>
<evidence type="ECO:0000256" key="1">
    <source>
        <dbReference type="ARBA" id="ARBA00007637"/>
    </source>
</evidence>
<dbReference type="Proteomes" id="UP001596997">
    <property type="component" value="Unassembled WGS sequence"/>
</dbReference>
<sequence length="331" mass="37509">MNITSLVTGGAGFIGSHVAKELIKLGHNVIVLDDLSGGNKDNVPTEANLYVGSICNEKLINSLFKKYLFTYVYHLAAYAAEGLSHFIRRFNYNNNLIGSINLINASVNYNVKCFVFTSSIAVYGENELPLKEEQYPQPEDPYGIAKYAVEQDLKNAKQLFGLDSIIFRPHNVYGPHQNIGDKYRNVVGIFMNQLLQNKALTIFGDGEQSRAFTYIDDVAPYIANAVNIKEAYNQTFNIGDDTVYTVKQLAEEVSECFNSQTNIQYLEKRDEVEHAYSCHKKFEQVFQPQPYISLKNGLEKMADWVKEHGARTSNSFENIEIEKNLPPSWRN</sequence>
<evidence type="ECO:0000313" key="3">
    <source>
        <dbReference type="EMBL" id="MFD0964988.1"/>
    </source>
</evidence>
<dbReference type="RefSeq" id="WP_377716695.1">
    <property type="nucleotide sequence ID" value="NZ_JBHTJM010000010.1"/>
</dbReference>
<reference evidence="4" key="1">
    <citation type="journal article" date="2019" name="Int. J. Syst. Evol. Microbiol.">
        <title>The Global Catalogue of Microorganisms (GCM) 10K type strain sequencing project: providing services to taxonomists for standard genome sequencing and annotation.</title>
        <authorList>
            <consortium name="The Broad Institute Genomics Platform"/>
            <consortium name="The Broad Institute Genome Sequencing Center for Infectious Disease"/>
            <person name="Wu L."/>
            <person name="Ma J."/>
        </authorList>
    </citation>
    <scope>NUCLEOTIDE SEQUENCE [LARGE SCALE GENOMIC DNA]</scope>
    <source>
        <strain evidence="4">CCUG 62114</strain>
    </source>
</reference>
<dbReference type="Pfam" id="PF01370">
    <property type="entry name" value="Epimerase"/>
    <property type="match status" value="1"/>
</dbReference>
<evidence type="ECO:0000313" key="4">
    <source>
        <dbReference type="Proteomes" id="UP001596997"/>
    </source>
</evidence>
<gene>
    <name evidence="3" type="ORF">ACFQ1O_13305</name>
</gene>
<organism evidence="3 4">
    <name type="scientific">Pseudofulvibacter geojedonensis</name>
    <dbReference type="NCBI Taxonomy" id="1123758"/>
    <lineage>
        <taxon>Bacteria</taxon>
        <taxon>Pseudomonadati</taxon>
        <taxon>Bacteroidota</taxon>
        <taxon>Flavobacteriia</taxon>
        <taxon>Flavobacteriales</taxon>
        <taxon>Flavobacteriaceae</taxon>
        <taxon>Pseudofulvibacter</taxon>
    </lineage>
</organism>
<accession>A0ABW3I5E6</accession>
<dbReference type="Gene3D" id="3.40.50.720">
    <property type="entry name" value="NAD(P)-binding Rossmann-like Domain"/>
    <property type="match status" value="1"/>
</dbReference>